<dbReference type="AlphaFoldDB" id="A0A0H1B8A7"/>
<gene>
    <name evidence="2" type="ORF">EMPG_11060</name>
</gene>
<dbReference type="OrthoDB" id="4180362at2759"/>
<evidence type="ECO:0000313" key="3">
    <source>
        <dbReference type="Proteomes" id="UP000053573"/>
    </source>
</evidence>
<keyword evidence="3" id="KW-1185">Reference proteome</keyword>
<dbReference type="STRING" id="2060906.A0A0H1B8A7"/>
<evidence type="ECO:0000313" key="2">
    <source>
        <dbReference type="EMBL" id="KLJ05481.1"/>
    </source>
</evidence>
<dbReference type="EMBL" id="LDEV01003616">
    <property type="protein sequence ID" value="KLJ05481.1"/>
    <property type="molecule type" value="Genomic_DNA"/>
</dbReference>
<protein>
    <submittedName>
        <fullName evidence="2">Uncharacterized protein</fullName>
    </submittedName>
</protein>
<proteinExistence type="predicted"/>
<accession>A0A0H1B8A7</accession>
<comment type="caution">
    <text evidence="2">The sequence shown here is derived from an EMBL/GenBank/DDBJ whole genome shotgun (WGS) entry which is preliminary data.</text>
</comment>
<evidence type="ECO:0000256" key="1">
    <source>
        <dbReference type="SAM" id="MobiDB-lite"/>
    </source>
</evidence>
<dbReference type="Proteomes" id="UP000053573">
    <property type="component" value="Unassembled WGS sequence"/>
</dbReference>
<reference evidence="3" key="1">
    <citation type="journal article" date="2015" name="PLoS Genet.">
        <title>The dynamic genome and transcriptome of the human fungal pathogen Blastomyces and close relative Emmonsia.</title>
        <authorList>
            <person name="Munoz J.F."/>
            <person name="Gauthier G.M."/>
            <person name="Desjardins C.A."/>
            <person name="Gallo J.E."/>
            <person name="Holder J."/>
            <person name="Sullivan T.D."/>
            <person name="Marty A.J."/>
            <person name="Carmen J.C."/>
            <person name="Chen Z."/>
            <person name="Ding L."/>
            <person name="Gujja S."/>
            <person name="Magrini V."/>
            <person name="Misas E."/>
            <person name="Mitreva M."/>
            <person name="Priest M."/>
            <person name="Saif S."/>
            <person name="Whiston E.A."/>
            <person name="Young S."/>
            <person name="Zeng Q."/>
            <person name="Goldman W.E."/>
            <person name="Mardis E.R."/>
            <person name="Taylor J.W."/>
            <person name="McEwen J.G."/>
            <person name="Clay O.K."/>
            <person name="Klein B.S."/>
            <person name="Cuomo C.A."/>
        </authorList>
    </citation>
    <scope>NUCLEOTIDE SEQUENCE [LARGE SCALE GENOMIC DNA]</scope>
    <source>
        <strain evidence="3">UAMH 139</strain>
    </source>
</reference>
<feature type="region of interest" description="Disordered" evidence="1">
    <location>
        <begin position="116"/>
        <end position="138"/>
    </location>
</feature>
<sequence length="273" mass="31485">MQDHHRFLKHLPPQTRKYKYSGFQHLEEAVSEEYRRFLDENRSPFVIFTDFPPNEIKNHEERFPGKVDYSPPLQILLLNIPSLPHEEAAEAFGYRLASKAEEMGILDILSLRGGTRTRTPAREKQADRSWAPRELPPGRSTQWPTVALEVAFSESRERVKRDMAWWLRESAGDVCMAVSIDIKRQSGNIYVTSWAQGRMPARQHPRPAPKRIQEIVISRGQDGQPPNLTGDDLIIPFHQVMLRHPCSGETDFVFTKEDLLKVAQSVWHAIDNI</sequence>
<name>A0A0H1B8A7_9EURO</name>
<organism evidence="2 3">
    <name type="scientific">Blastomyces silverae</name>
    <dbReference type="NCBI Taxonomy" id="2060906"/>
    <lineage>
        <taxon>Eukaryota</taxon>
        <taxon>Fungi</taxon>
        <taxon>Dikarya</taxon>
        <taxon>Ascomycota</taxon>
        <taxon>Pezizomycotina</taxon>
        <taxon>Eurotiomycetes</taxon>
        <taxon>Eurotiomycetidae</taxon>
        <taxon>Onygenales</taxon>
        <taxon>Ajellomycetaceae</taxon>
        <taxon>Blastomyces</taxon>
    </lineage>
</organism>
<feature type="compositionally biased region" description="Basic and acidic residues" evidence="1">
    <location>
        <begin position="120"/>
        <end position="131"/>
    </location>
</feature>